<dbReference type="InterPro" id="IPR003594">
    <property type="entry name" value="HATPase_dom"/>
</dbReference>
<keyword evidence="10 14" id="KW-1133">Transmembrane helix</keyword>
<evidence type="ECO:0000256" key="3">
    <source>
        <dbReference type="ARBA" id="ARBA00012438"/>
    </source>
</evidence>
<dbReference type="Pfam" id="PF06580">
    <property type="entry name" value="His_kinase"/>
    <property type="match status" value="1"/>
</dbReference>
<evidence type="ECO:0000256" key="1">
    <source>
        <dbReference type="ARBA" id="ARBA00000085"/>
    </source>
</evidence>
<keyword evidence="11" id="KW-0902">Two-component regulatory system</keyword>
<keyword evidence="6 14" id="KW-0812">Transmembrane</keyword>
<evidence type="ECO:0000256" key="11">
    <source>
        <dbReference type="ARBA" id="ARBA00023012"/>
    </source>
</evidence>
<evidence type="ECO:0000256" key="13">
    <source>
        <dbReference type="SAM" id="MobiDB-lite"/>
    </source>
</evidence>
<dbReference type="EC" id="2.7.13.3" evidence="3"/>
<dbReference type="OrthoDB" id="9776552at2"/>
<evidence type="ECO:0000256" key="2">
    <source>
        <dbReference type="ARBA" id="ARBA00004651"/>
    </source>
</evidence>
<gene>
    <name evidence="16" type="ORF">DFP98_11982</name>
</gene>
<proteinExistence type="predicted"/>
<evidence type="ECO:0000256" key="10">
    <source>
        <dbReference type="ARBA" id="ARBA00022989"/>
    </source>
</evidence>
<feature type="domain" description="Histidine kinase" evidence="15">
    <location>
        <begin position="486"/>
        <end position="604"/>
    </location>
</feature>
<dbReference type="InterPro" id="IPR050640">
    <property type="entry name" value="Bact_2-comp_sensor_kinase"/>
</dbReference>
<dbReference type="RefSeq" id="WP_116062847.1">
    <property type="nucleotide sequence ID" value="NZ_QRDZ01000019.1"/>
</dbReference>
<evidence type="ECO:0000256" key="5">
    <source>
        <dbReference type="ARBA" id="ARBA00022679"/>
    </source>
</evidence>
<reference evidence="16 17" key="1">
    <citation type="submission" date="2018-07" db="EMBL/GenBank/DDBJ databases">
        <title>Genomic Encyclopedia of Type Strains, Phase III (KMG-III): the genomes of soil and plant-associated and newly described type strains.</title>
        <authorList>
            <person name="Whitman W."/>
        </authorList>
    </citation>
    <scope>NUCLEOTIDE SEQUENCE [LARGE SCALE GENOMIC DNA]</scope>
    <source>
        <strain evidence="16 17">CECT 7287</strain>
    </source>
</reference>
<dbReference type="Proteomes" id="UP000256977">
    <property type="component" value="Unassembled WGS sequence"/>
</dbReference>
<evidence type="ECO:0000256" key="8">
    <source>
        <dbReference type="ARBA" id="ARBA00022777"/>
    </source>
</evidence>
<keyword evidence="8 16" id="KW-0418">Kinase</keyword>
<dbReference type="Gene3D" id="3.30.565.10">
    <property type="entry name" value="Histidine kinase-like ATPase, C-terminal domain"/>
    <property type="match status" value="1"/>
</dbReference>
<comment type="subcellular location">
    <subcellularLocation>
        <location evidence="2">Cell membrane</location>
        <topology evidence="2">Multi-pass membrane protein</topology>
    </subcellularLocation>
</comment>
<accession>A0A3D9IUG8</accession>
<evidence type="ECO:0000256" key="4">
    <source>
        <dbReference type="ARBA" id="ARBA00022475"/>
    </source>
</evidence>
<keyword evidence="5" id="KW-0808">Transferase</keyword>
<dbReference type="PANTHER" id="PTHR34220:SF7">
    <property type="entry name" value="SENSOR HISTIDINE KINASE YPDA"/>
    <property type="match status" value="1"/>
</dbReference>
<feature type="transmembrane region" description="Helical" evidence="14">
    <location>
        <begin position="12"/>
        <end position="34"/>
    </location>
</feature>
<dbReference type="GO" id="GO:0005886">
    <property type="term" value="C:plasma membrane"/>
    <property type="evidence" value="ECO:0007669"/>
    <property type="project" value="UniProtKB-SubCell"/>
</dbReference>
<evidence type="ECO:0000313" key="16">
    <source>
        <dbReference type="EMBL" id="RED65443.1"/>
    </source>
</evidence>
<organism evidence="16 17">
    <name type="scientific">Cohnella phaseoli</name>
    <dbReference type="NCBI Taxonomy" id="456490"/>
    <lineage>
        <taxon>Bacteria</taxon>
        <taxon>Bacillati</taxon>
        <taxon>Bacillota</taxon>
        <taxon>Bacilli</taxon>
        <taxon>Bacillales</taxon>
        <taxon>Paenibacillaceae</taxon>
        <taxon>Cohnella</taxon>
    </lineage>
</organism>
<dbReference type="SUPFAM" id="SSF55874">
    <property type="entry name" value="ATPase domain of HSP90 chaperone/DNA topoisomerase II/histidine kinase"/>
    <property type="match status" value="1"/>
</dbReference>
<protein>
    <recommendedName>
        <fullName evidence="3">histidine kinase</fullName>
        <ecNumber evidence="3">2.7.13.3</ecNumber>
    </recommendedName>
</protein>
<comment type="caution">
    <text evidence="16">The sequence shown here is derived from an EMBL/GenBank/DDBJ whole genome shotgun (WGS) entry which is preliminary data.</text>
</comment>
<dbReference type="Gene3D" id="6.10.340.10">
    <property type="match status" value="1"/>
</dbReference>
<keyword evidence="9" id="KW-0067">ATP-binding</keyword>
<dbReference type="GO" id="GO:0000155">
    <property type="term" value="F:phosphorelay sensor kinase activity"/>
    <property type="evidence" value="ECO:0007669"/>
    <property type="project" value="InterPro"/>
</dbReference>
<dbReference type="Pfam" id="PF02743">
    <property type="entry name" value="dCache_1"/>
    <property type="match status" value="1"/>
</dbReference>
<dbReference type="SMART" id="SM00387">
    <property type="entry name" value="HATPase_c"/>
    <property type="match status" value="1"/>
</dbReference>
<keyword evidence="7" id="KW-0547">Nucleotide-binding</keyword>
<evidence type="ECO:0000256" key="6">
    <source>
        <dbReference type="ARBA" id="ARBA00022692"/>
    </source>
</evidence>
<keyword evidence="17" id="KW-1185">Reference proteome</keyword>
<evidence type="ECO:0000313" key="17">
    <source>
        <dbReference type="Proteomes" id="UP000256977"/>
    </source>
</evidence>
<dbReference type="PANTHER" id="PTHR34220">
    <property type="entry name" value="SENSOR HISTIDINE KINASE YPDA"/>
    <property type="match status" value="1"/>
</dbReference>
<dbReference type="Pfam" id="PF02518">
    <property type="entry name" value="HATPase_c"/>
    <property type="match status" value="1"/>
</dbReference>
<dbReference type="InterPro" id="IPR010559">
    <property type="entry name" value="Sig_transdc_His_kin_internal"/>
</dbReference>
<evidence type="ECO:0000256" key="7">
    <source>
        <dbReference type="ARBA" id="ARBA00022741"/>
    </source>
</evidence>
<keyword evidence="12 14" id="KW-0472">Membrane</keyword>
<dbReference type="EMBL" id="QRDZ01000019">
    <property type="protein sequence ID" value="RED65443.1"/>
    <property type="molecule type" value="Genomic_DNA"/>
</dbReference>
<dbReference type="InterPro" id="IPR005467">
    <property type="entry name" value="His_kinase_dom"/>
</dbReference>
<dbReference type="PROSITE" id="PS50109">
    <property type="entry name" value="HIS_KIN"/>
    <property type="match status" value="1"/>
</dbReference>
<dbReference type="InterPro" id="IPR036890">
    <property type="entry name" value="HATPase_C_sf"/>
</dbReference>
<sequence length="605" mass="68706">MRAIRHKFSIKHKLFAIFLGISLLPIILITVVSYRGYSDLIHRQVSATAANLLDSSMNKLGDALDEIAGVSQTFAYQPYSPDNRSIIDILRRHKAYTDDLNSFELLQSHRDLKFLFESLLYTHRYMNGIYLFAAGGNSFYYARTDNDLLLGYRPEGADWYKRTLEDGIYVSDIGRKDYSMSAKPSVSFSRLIVDPTTNEPLGVVLIDCNLELFGGIDKNILPQQSAMFITGLDGRIEYDSSEGKEGVPLSASGEELLSGKEAGQFMDDKGEWLTIFKTFPNYEWKLVLRVSMAALENQFVPVRNVLIAIAATCCIMFWAISFFLSRMVTRPIVNLSRIMKSEKSNEVLLNNKYLQGSDEIATLYNEYNAMIAENKAIIKERYQNRIIVLDSQMRALEAQINSHFLYNTLESINSIADVEGVVSITVITKALGDMFRYSIKTDSEQVRLRDELTHVLNYLTIQKMRYGDRLVFEIEIDEHAREEKILKLILQPLVENAIYHGLETKEGPGKITISGRMNDDSLEIDIRDDGSGMTEKQLEQLRRQLKVPPRFTEMGRRDKGGIGVSNIHSRIRLYYGEASQEAGIEVDSKPGQGTNVRVRVPKLKP</sequence>
<dbReference type="PRINTS" id="PR00344">
    <property type="entry name" value="BCTRLSENSOR"/>
</dbReference>
<keyword evidence="4" id="KW-1003">Cell membrane</keyword>
<dbReference type="InterPro" id="IPR033479">
    <property type="entry name" value="dCache_1"/>
</dbReference>
<dbReference type="InterPro" id="IPR004358">
    <property type="entry name" value="Sig_transdc_His_kin-like_C"/>
</dbReference>
<evidence type="ECO:0000259" key="15">
    <source>
        <dbReference type="PROSITE" id="PS50109"/>
    </source>
</evidence>
<feature type="region of interest" description="Disordered" evidence="13">
    <location>
        <begin position="585"/>
        <end position="605"/>
    </location>
</feature>
<evidence type="ECO:0000256" key="14">
    <source>
        <dbReference type="SAM" id="Phobius"/>
    </source>
</evidence>
<dbReference type="AlphaFoldDB" id="A0A3D9IUG8"/>
<dbReference type="CDD" id="cd18773">
    <property type="entry name" value="PDC1_HK_sensor"/>
    <property type="match status" value="1"/>
</dbReference>
<evidence type="ECO:0000256" key="12">
    <source>
        <dbReference type="ARBA" id="ARBA00023136"/>
    </source>
</evidence>
<evidence type="ECO:0000256" key="9">
    <source>
        <dbReference type="ARBA" id="ARBA00022840"/>
    </source>
</evidence>
<name>A0A3D9IUG8_9BACL</name>
<feature type="transmembrane region" description="Helical" evidence="14">
    <location>
        <begin position="305"/>
        <end position="324"/>
    </location>
</feature>
<dbReference type="GO" id="GO:0005524">
    <property type="term" value="F:ATP binding"/>
    <property type="evidence" value="ECO:0007669"/>
    <property type="project" value="UniProtKB-KW"/>
</dbReference>
<comment type="catalytic activity">
    <reaction evidence="1">
        <text>ATP + protein L-histidine = ADP + protein N-phospho-L-histidine.</text>
        <dbReference type="EC" id="2.7.13.3"/>
    </reaction>
</comment>